<dbReference type="RefSeq" id="WP_258540842.1">
    <property type="nucleotide sequence ID" value="NZ_OU015584.1"/>
</dbReference>
<evidence type="ECO:0000313" key="3">
    <source>
        <dbReference type="EMBL" id="CAG5078225.1"/>
    </source>
</evidence>
<dbReference type="Proteomes" id="UP000683507">
    <property type="component" value="Chromosome"/>
</dbReference>
<dbReference type="SUPFAM" id="SSF110296">
    <property type="entry name" value="Oligoxyloglucan reducing end-specific cellobiohydrolase"/>
    <property type="match status" value="2"/>
</dbReference>
<keyword evidence="4" id="KW-1185">Reference proteome</keyword>
<evidence type="ECO:0000259" key="2">
    <source>
        <dbReference type="Pfam" id="PF18962"/>
    </source>
</evidence>
<keyword evidence="1" id="KW-0732">Signal</keyword>
<organism evidence="3 4">
    <name type="scientific">Parvicella tangerina</name>
    <dbReference type="NCBI Taxonomy" id="2829795"/>
    <lineage>
        <taxon>Bacteria</taxon>
        <taxon>Pseudomonadati</taxon>
        <taxon>Bacteroidota</taxon>
        <taxon>Flavobacteriia</taxon>
        <taxon>Flavobacteriales</taxon>
        <taxon>Parvicellaceae</taxon>
        <taxon>Parvicella</taxon>
    </lineage>
</organism>
<name>A0A916NA03_9FLAO</name>
<reference evidence="3" key="1">
    <citation type="submission" date="2021-04" db="EMBL/GenBank/DDBJ databases">
        <authorList>
            <person name="Rodrigo-Torres L."/>
            <person name="Arahal R. D."/>
            <person name="Lucena T."/>
        </authorList>
    </citation>
    <scope>NUCLEOTIDE SEQUENCE</scope>
    <source>
        <strain evidence="3">AS29M-1</strain>
    </source>
</reference>
<dbReference type="Gene3D" id="2.130.10.10">
    <property type="entry name" value="YVTN repeat-like/Quinoprotein amine dehydrogenase"/>
    <property type="match status" value="1"/>
</dbReference>
<accession>A0A916NA03</accession>
<gene>
    <name evidence="3" type="ORF">CRYO30217_00612</name>
</gene>
<proteinExistence type="predicted"/>
<protein>
    <recommendedName>
        <fullName evidence="2">Secretion system C-terminal sorting domain-containing protein</fullName>
    </recommendedName>
</protein>
<dbReference type="InterPro" id="IPR026444">
    <property type="entry name" value="Secre_tail"/>
</dbReference>
<evidence type="ECO:0000313" key="4">
    <source>
        <dbReference type="Proteomes" id="UP000683507"/>
    </source>
</evidence>
<dbReference type="KEGG" id="ptan:CRYO30217_00612"/>
<feature type="domain" description="Secretion system C-terminal sorting" evidence="2">
    <location>
        <begin position="347"/>
        <end position="414"/>
    </location>
</feature>
<dbReference type="EMBL" id="OU015584">
    <property type="protein sequence ID" value="CAG5078225.1"/>
    <property type="molecule type" value="Genomic_DNA"/>
</dbReference>
<evidence type="ECO:0000256" key="1">
    <source>
        <dbReference type="ARBA" id="ARBA00022729"/>
    </source>
</evidence>
<dbReference type="InterPro" id="IPR015943">
    <property type="entry name" value="WD40/YVTN_repeat-like_dom_sf"/>
</dbReference>
<sequence>MKLLLIFLFSFFVHHHFAQWEEIKSDIEREFYELKLCDNSDSLLVLGDIGDTSGYIKFNTSTLQERLVPTTSLPVAIHQFSDTASWLLTDIGELFYSIDDFSSSSKLISDLSIFSLLTDIHFVTDSVGFVCEDQNGTTRMFKTVNKGLNWIQVGATSNVGGNELVVFNDTLLSVDENGAFVTSDTGTTWYADYYQTINDRWFSDVFKSENDGRMIFVGQGYDQSQSMNFGAIAVSTDYGETWSFQDIFSMNRFLDIEMVNDSVGYITGQPQGTQIAVYKTIDGGISWHPQGYVSAPVGSLRYHRIECLSEDVCFVCGTWGKVLRTTNGGGAFMDVSVDESELDQISLYPNPVSSTVFIESLSEIKSINIYNIQGQLLKSAITSGKNVSLDFSNYAKGLYVLSITTDTGTIQKKVQKL</sequence>
<dbReference type="Pfam" id="PF18962">
    <property type="entry name" value="Por_Secre_tail"/>
    <property type="match status" value="1"/>
</dbReference>
<dbReference type="CDD" id="cd15482">
    <property type="entry name" value="Sialidase_non-viral"/>
    <property type="match status" value="1"/>
</dbReference>
<dbReference type="AlphaFoldDB" id="A0A916NA03"/>
<dbReference type="NCBIfam" id="TIGR04183">
    <property type="entry name" value="Por_Secre_tail"/>
    <property type="match status" value="1"/>
</dbReference>